<dbReference type="RefSeq" id="WP_245295082.1">
    <property type="nucleotide sequence ID" value="NZ_LSRP01000129.1"/>
</dbReference>
<dbReference type="InterPro" id="IPR027417">
    <property type="entry name" value="P-loop_NTPase"/>
</dbReference>
<dbReference type="SUPFAM" id="SSF52540">
    <property type="entry name" value="P-loop containing nucleoside triphosphate hydrolases"/>
    <property type="match status" value="1"/>
</dbReference>
<gene>
    <name evidence="1" type="ORF">AX760_06845</name>
</gene>
<protein>
    <recommendedName>
        <fullName evidence="3">Protein ImuA</fullName>
    </recommendedName>
</protein>
<keyword evidence="2" id="KW-1185">Reference proteome</keyword>
<accession>A0A657LLL6</accession>
<comment type="caution">
    <text evidence="1">The sequence shown here is derived from an EMBL/GenBank/DDBJ whole genome shotgun (WGS) entry which is preliminary data.</text>
</comment>
<reference evidence="1 2" key="1">
    <citation type="submission" date="2016-02" db="EMBL/GenBank/DDBJ databases">
        <title>Genome sequencing of a beta-galactosidase producing bacteria Rhizobium sp. 59.</title>
        <authorList>
            <person name="Wang D."/>
            <person name="Kot W."/>
            <person name="Qin Y."/>
            <person name="Hansen L."/>
            <person name="Naqvi K."/>
            <person name="Rensing C."/>
        </authorList>
    </citation>
    <scope>NUCLEOTIDE SEQUENCE [LARGE SCALE GENOMIC DNA]</scope>
    <source>
        <strain evidence="1 2">59</strain>
    </source>
</reference>
<sequence length="319" mass="33423">MATKAMPRAGLSALRETIARIENQKLPGRARAARSVDDAGFRQREGAGESIGKVMGRKVLLTGIDALDRILDGGFPLEGLTEIRAAQTRDAGAATGFALSIAALCQGATLPDSRLPVLWIGQAMGATEAGLPYAVGLQAHGLDMRRFLLGRPRTVQDALWIVEAALTAPVFAAVILEVRGNPASLGLSESRRLHVRARAGGTPLLLLRQSGAEEASSALFRLRVEPGPGRGHPLPDGGLLPGSIGNPVFHVIAEKSRMLSHAGTVLEWSPHDRRFFSFGPDAAAVQPDPAHPVAHLPASAGRPGGPPALGHVVAFKRAS</sequence>
<evidence type="ECO:0008006" key="3">
    <source>
        <dbReference type="Google" id="ProtNLM"/>
    </source>
</evidence>
<name>A0A657LLL6_9HYPH</name>
<organism evidence="1 2">
    <name type="scientific">Pararhizobium antarcticum</name>
    <dbReference type="NCBI Taxonomy" id="1798805"/>
    <lineage>
        <taxon>Bacteria</taxon>
        <taxon>Pseudomonadati</taxon>
        <taxon>Pseudomonadota</taxon>
        <taxon>Alphaproteobacteria</taxon>
        <taxon>Hyphomicrobiales</taxon>
        <taxon>Rhizobiaceae</taxon>
        <taxon>Rhizobium/Agrobacterium group</taxon>
        <taxon>Pararhizobium</taxon>
    </lineage>
</organism>
<evidence type="ECO:0000313" key="1">
    <source>
        <dbReference type="EMBL" id="OJF91234.1"/>
    </source>
</evidence>
<dbReference type="Gene3D" id="3.40.50.300">
    <property type="entry name" value="P-loop containing nucleotide triphosphate hydrolases"/>
    <property type="match status" value="1"/>
</dbReference>
<dbReference type="InterPro" id="IPR017026">
    <property type="entry name" value="ImuA"/>
</dbReference>
<dbReference type="PIRSF" id="PIRSF034285">
    <property type="entry name" value="UCP034285"/>
    <property type="match status" value="1"/>
</dbReference>
<proteinExistence type="predicted"/>
<dbReference type="AlphaFoldDB" id="A0A657LLL6"/>
<dbReference type="EMBL" id="LSRP01000129">
    <property type="protein sequence ID" value="OJF91234.1"/>
    <property type="molecule type" value="Genomic_DNA"/>
</dbReference>
<evidence type="ECO:0000313" key="2">
    <source>
        <dbReference type="Proteomes" id="UP000182661"/>
    </source>
</evidence>
<dbReference type="Proteomes" id="UP000182661">
    <property type="component" value="Unassembled WGS sequence"/>
</dbReference>